<dbReference type="EMBL" id="JASCTH010000062">
    <property type="protein sequence ID" value="MDI6105930.1"/>
    <property type="molecule type" value="Genomic_DNA"/>
</dbReference>
<protein>
    <submittedName>
        <fullName evidence="1">Uncharacterized protein</fullName>
    </submittedName>
</protein>
<dbReference type="Proteomes" id="UP001241758">
    <property type="component" value="Unassembled WGS sequence"/>
</dbReference>
<name>A0ABT6X1Q8_9ACTN</name>
<organism evidence="1 2">
    <name type="scientific">Actinoplanes sandaracinus</name>
    <dbReference type="NCBI Taxonomy" id="3045177"/>
    <lineage>
        <taxon>Bacteria</taxon>
        <taxon>Bacillati</taxon>
        <taxon>Actinomycetota</taxon>
        <taxon>Actinomycetes</taxon>
        <taxon>Micromonosporales</taxon>
        <taxon>Micromonosporaceae</taxon>
        <taxon>Actinoplanes</taxon>
    </lineage>
</organism>
<dbReference type="RefSeq" id="WP_282767393.1">
    <property type="nucleotide sequence ID" value="NZ_JASCTH010000062.1"/>
</dbReference>
<comment type="caution">
    <text evidence="1">The sequence shown here is derived from an EMBL/GenBank/DDBJ whole genome shotgun (WGS) entry which is preliminary data.</text>
</comment>
<proteinExistence type="predicted"/>
<keyword evidence="2" id="KW-1185">Reference proteome</keyword>
<reference evidence="1 2" key="1">
    <citation type="submission" date="2023-05" db="EMBL/GenBank/DDBJ databases">
        <title>Actinoplanes sp. NEAU-A12 genome sequencing.</title>
        <authorList>
            <person name="Wang Z.-S."/>
        </authorList>
    </citation>
    <scope>NUCLEOTIDE SEQUENCE [LARGE SCALE GENOMIC DNA]</scope>
    <source>
        <strain evidence="1 2">NEAU-A12</strain>
    </source>
</reference>
<evidence type="ECO:0000313" key="1">
    <source>
        <dbReference type="EMBL" id="MDI6105930.1"/>
    </source>
</evidence>
<gene>
    <name evidence="1" type="ORF">QLQ12_45910</name>
</gene>
<evidence type="ECO:0000313" key="2">
    <source>
        <dbReference type="Proteomes" id="UP001241758"/>
    </source>
</evidence>
<accession>A0ABT6X1Q8</accession>
<sequence length="91" mass="9537">MDLGNSDVLALHCGVLAIGSACNIVGAAAGRHSADEATRQACTVITAVGYETWMSYDGDYPDLWGGAADQHTLGWLHPNTIAYLNAVPFAD</sequence>